<name>A0A9Q0NPS8_SALVM</name>
<evidence type="ECO:0000313" key="3">
    <source>
        <dbReference type="Proteomes" id="UP001151529"/>
    </source>
</evidence>
<evidence type="ECO:0000256" key="1">
    <source>
        <dbReference type="SAM" id="MobiDB-lite"/>
    </source>
</evidence>
<dbReference type="OrthoDB" id="10619953at2759"/>
<protein>
    <submittedName>
        <fullName evidence="2">Uncharacterized protein</fullName>
    </submittedName>
</protein>
<evidence type="ECO:0000313" key="2">
    <source>
        <dbReference type="EMBL" id="KAJ6673693.1"/>
    </source>
</evidence>
<dbReference type="Proteomes" id="UP001151529">
    <property type="component" value="Chromosome 18"/>
</dbReference>
<feature type="compositionally biased region" description="Gly residues" evidence="1">
    <location>
        <begin position="121"/>
        <end position="173"/>
    </location>
</feature>
<keyword evidence="3" id="KW-1185">Reference proteome</keyword>
<dbReference type="AlphaFoldDB" id="A0A9Q0NPS8"/>
<reference evidence="2 3" key="1">
    <citation type="journal article" date="2023" name="Int. J. Mol. Sci.">
        <title>De Novo Assembly and Annotation of 11 Diverse Shrub Willow (Salix) Genomes Reveals Novel Gene Organization in Sex-Linked Regions.</title>
        <authorList>
            <person name="Hyden B."/>
            <person name="Feng K."/>
            <person name="Yates T.B."/>
            <person name="Jawdy S."/>
            <person name="Cereghino C."/>
            <person name="Smart L.B."/>
            <person name="Muchero W."/>
        </authorList>
    </citation>
    <scope>NUCLEOTIDE SEQUENCE [LARGE SCALE GENOMIC DNA]</scope>
    <source>
        <tissue evidence="2">Shoot tip</tissue>
    </source>
</reference>
<gene>
    <name evidence="2" type="ORF">OIU85_012680</name>
</gene>
<comment type="caution">
    <text evidence="2">The sequence shown here is derived from an EMBL/GenBank/DDBJ whole genome shotgun (WGS) entry which is preliminary data.</text>
</comment>
<proteinExistence type="predicted"/>
<dbReference type="EMBL" id="JAPFFL010000017">
    <property type="protein sequence ID" value="KAJ6673693.1"/>
    <property type="molecule type" value="Genomic_DNA"/>
</dbReference>
<organism evidence="2 3">
    <name type="scientific">Salix viminalis</name>
    <name type="common">Common osier</name>
    <name type="synonym">Basket willow</name>
    <dbReference type="NCBI Taxonomy" id="40686"/>
    <lineage>
        <taxon>Eukaryota</taxon>
        <taxon>Viridiplantae</taxon>
        <taxon>Streptophyta</taxon>
        <taxon>Embryophyta</taxon>
        <taxon>Tracheophyta</taxon>
        <taxon>Spermatophyta</taxon>
        <taxon>Magnoliopsida</taxon>
        <taxon>eudicotyledons</taxon>
        <taxon>Gunneridae</taxon>
        <taxon>Pentapetalae</taxon>
        <taxon>rosids</taxon>
        <taxon>fabids</taxon>
        <taxon>Malpighiales</taxon>
        <taxon>Salicaceae</taxon>
        <taxon>Saliceae</taxon>
        <taxon>Salix</taxon>
    </lineage>
</organism>
<accession>A0A9Q0NPS8</accession>
<sequence length="229" mass="22366">MVEVEAVAVLYKVVVMEVEESSVGEVVESNVEGVGEESKPVVEAEAVSVAVAGNLVEAVVVGVHMEVMVKAVGVKAVEVNILVVVAAEAAMEKVEGGWREGEGSTLVGAAGMEKVEGVMEGEGGEGGEYTGGGGEYIGGGGEGGGGGDEGSGGGGDCGITTGGGGEGGGGGGKDGTKGAHLKELQSTGLDKNALHCAADLCNGLAGKQFLLSLESGRPKHTGGSPVKKL</sequence>
<feature type="region of interest" description="Disordered" evidence="1">
    <location>
        <begin position="121"/>
        <end position="179"/>
    </location>
</feature>